<reference evidence="1 2" key="1">
    <citation type="journal article" date="2001" name="Science">
        <title>The genome of the natural genetic engineer Agrobacterium tumefaciens C58.</title>
        <authorList>
            <person name="Wood D.W."/>
            <person name="Setubal J.C."/>
            <person name="Kaul R."/>
            <person name="Monks D.E."/>
            <person name="Kitajima J.P."/>
            <person name="Okura V.K."/>
            <person name="Zhou Y."/>
            <person name="Chen L."/>
            <person name="Wood G.E."/>
            <person name="Almeida N.F.Jr."/>
            <person name="Woo L."/>
            <person name="Chen Y."/>
            <person name="Paulsen I.T."/>
            <person name="Eisen J.A."/>
            <person name="Karp P.D."/>
            <person name="Bovee D.Sr."/>
            <person name="Chapman P."/>
            <person name="Clendenning J."/>
            <person name="Deatherage G."/>
            <person name="Gillet W."/>
            <person name="Grant C."/>
            <person name="Kutyavin T."/>
            <person name="Levy R."/>
            <person name="Li M.J."/>
            <person name="McClelland E."/>
            <person name="Palmieri A."/>
            <person name="Raymond C."/>
            <person name="Rouse G."/>
            <person name="Saenphimmachak C."/>
            <person name="Wu Z."/>
            <person name="Romero P."/>
            <person name="Gordon D."/>
            <person name="Zhang S."/>
            <person name="Yoo H."/>
            <person name="Tao Y."/>
            <person name="Biddle P."/>
            <person name="Jung M."/>
            <person name="Krespan W."/>
            <person name="Perry M."/>
            <person name="Gordon-Kamm B."/>
            <person name="Liao L."/>
            <person name="Kim S."/>
            <person name="Hendrick C."/>
            <person name="Zhao Z.Y."/>
            <person name="Dolan M."/>
            <person name="Chumley F."/>
            <person name="Tingey S.V."/>
            <person name="Tomb J.F."/>
            <person name="Gordon M.P."/>
            <person name="Olson M.V."/>
            <person name="Nester E.W."/>
        </authorList>
    </citation>
    <scope>NUCLEOTIDE SEQUENCE [LARGE SCALE GENOMIC DNA]</scope>
    <source>
        <strain evidence="2">C58 / ATCC 33970</strain>
    </source>
</reference>
<geneLocation type="plasmid" evidence="1 2">
    <name>At</name>
</geneLocation>
<sequence length="104" mass="11698">MKGSGNCHRHPWGLFPPLGGAGTRLSCFPRRAKGFHSYQEQYREWPERSLGSSLSRKHTLSVGVEFTLYRLMMSEMREFVGIDNSNGRLIMFSGQCPASSSSLL</sequence>
<keyword evidence="1" id="KW-0614">Plasmid</keyword>
<reference evidence="1 2" key="2">
    <citation type="journal article" date="2001" name="Science">
        <title>Genome sequence of the plant pathogen and biotechnology agent Agrobacterium tumefaciens C58.</title>
        <authorList>
            <person name="Goodner B."/>
            <person name="Hinkle G."/>
            <person name="Gattung S."/>
            <person name="Miller N."/>
            <person name="Blanchard M."/>
            <person name="Qurollo B."/>
            <person name="Goldman B.S."/>
            <person name="Cao Y."/>
            <person name="Askenazi M."/>
            <person name="Halling C."/>
            <person name="Mullin L."/>
            <person name="Houmiel K."/>
            <person name="Gordon J."/>
            <person name="Vaudin M."/>
            <person name="Iartchouk O."/>
            <person name="Epp A."/>
            <person name="Liu F."/>
            <person name="Wollam C."/>
            <person name="Allinger M."/>
            <person name="Doughty D."/>
            <person name="Scott C."/>
            <person name="Lappas C."/>
            <person name="Markelz B."/>
            <person name="Flanagan C."/>
            <person name="Crowell C."/>
            <person name="Gurson J."/>
            <person name="Lomo C."/>
            <person name="Sear C."/>
            <person name="Strub G."/>
            <person name="Cielo C."/>
            <person name="Slater S."/>
        </authorList>
    </citation>
    <scope>NUCLEOTIDE SEQUENCE [LARGE SCALE GENOMIC DNA]</scope>
    <source>
        <strain evidence="2">C58 / ATCC 33970</strain>
    </source>
</reference>
<evidence type="ECO:0000313" key="2">
    <source>
        <dbReference type="Proteomes" id="UP000000813"/>
    </source>
</evidence>
<dbReference type="BioCyc" id="AGRO:ATU5340-MONOMER"/>
<dbReference type="AlphaFoldDB" id="Q8UJY4"/>
<accession>Q8UJY4</accession>
<proteinExistence type="predicted"/>
<dbReference type="EnsemblBacteria" id="AAL46028">
    <property type="protein sequence ID" value="AAL46028"/>
    <property type="gene ID" value="Atu5340"/>
</dbReference>
<keyword evidence="2" id="KW-1185">Reference proteome</keyword>
<dbReference type="KEGG" id="atu:Atu5340"/>
<dbReference type="PIR" id="AF3201">
    <property type="entry name" value="AF3201"/>
</dbReference>
<protein>
    <submittedName>
        <fullName evidence="1">Uncharacterized protein</fullName>
    </submittedName>
</protein>
<name>Q8UJY4_AGRFC</name>
<gene>
    <name evidence="1" type="ordered locus">Atu5340</name>
</gene>
<dbReference type="Proteomes" id="UP000000813">
    <property type="component" value="Plasmid At"/>
</dbReference>
<evidence type="ECO:0000313" key="1">
    <source>
        <dbReference type="EMBL" id="AAL46028.1"/>
    </source>
</evidence>
<dbReference type="EMBL" id="AE007872">
    <property type="protein sequence ID" value="AAL46028.1"/>
    <property type="molecule type" value="Genomic_DNA"/>
</dbReference>
<organism evidence="1 2">
    <name type="scientific">Agrobacterium fabrum (strain C58 / ATCC 33970)</name>
    <name type="common">Agrobacterium tumefaciens (strain C58)</name>
    <dbReference type="NCBI Taxonomy" id="176299"/>
    <lineage>
        <taxon>Bacteria</taxon>
        <taxon>Pseudomonadati</taxon>
        <taxon>Pseudomonadota</taxon>
        <taxon>Alphaproteobacteria</taxon>
        <taxon>Hyphomicrobiales</taxon>
        <taxon>Rhizobiaceae</taxon>
        <taxon>Rhizobium/Agrobacterium group</taxon>
        <taxon>Agrobacterium</taxon>
        <taxon>Agrobacterium tumefaciens complex</taxon>
    </lineage>
</organism>
<dbReference type="HOGENOM" id="CLU_2244231_0_0_5"/>